<dbReference type="EMBL" id="CP029426">
    <property type="protein sequence ID" value="AWL99772.1"/>
    <property type="molecule type" value="Genomic_DNA"/>
</dbReference>
<dbReference type="GO" id="GO:0016887">
    <property type="term" value="F:ATP hydrolysis activity"/>
    <property type="evidence" value="ECO:0007669"/>
    <property type="project" value="InterPro"/>
</dbReference>
<evidence type="ECO:0000313" key="9">
    <source>
        <dbReference type="EMBL" id="AWL99772.1"/>
    </source>
</evidence>
<evidence type="ECO:0000256" key="7">
    <source>
        <dbReference type="SAM" id="MobiDB-lite"/>
    </source>
</evidence>
<reference evidence="9 10" key="1">
    <citation type="journal article" date="2017" name="Syst. Appl. Microbiol.">
        <title>Soybeans inoculated with root zone soils of Canadian native legumes harbour diverse and novel Bradyrhizobium spp. that possess agricultural potential.</title>
        <authorList>
            <person name="Bromfield E.S.P."/>
            <person name="Cloutier S."/>
            <person name="Tambong J.T."/>
            <person name="Tran Thi T.V."/>
        </authorList>
    </citation>
    <scope>NUCLEOTIDE SEQUENCE [LARGE SCALE GENOMIC DNA]</scope>
    <source>
        <strain evidence="9 10">39S1MB</strain>
    </source>
</reference>
<protein>
    <submittedName>
        <fullName evidence="9">ABC transporter ATP-binding protein</fullName>
    </submittedName>
</protein>
<accession>A0A2U8PPN2</accession>
<dbReference type="KEGG" id="brq:CIT40_06840"/>
<feature type="domain" description="ABC transporter" evidence="8">
    <location>
        <begin position="204"/>
        <end position="438"/>
    </location>
</feature>
<dbReference type="GO" id="GO:0005524">
    <property type="term" value="F:ATP binding"/>
    <property type="evidence" value="ECO:0007669"/>
    <property type="project" value="UniProtKB-KW"/>
</dbReference>
<keyword evidence="5 9" id="KW-0067">ATP-binding</keyword>
<keyword evidence="3" id="KW-0536">Nodulation</keyword>
<evidence type="ECO:0000256" key="4">
    <source>
        <dbReference type="ARBA" id="ARBA00022741"/>
    </source>
</evidence>
<comment type="similarity">
    <text evidence="1">Belongs to the ABC transporter superfamily.</text>
</comment>
<evidence type="ECO:0000256" key="2">
    <source>
        <dbReference type="ARBA" id="ARBA00022448"/>
    </source>
</evidence>
<dbReference type="Gene3D" id="3.40.50.300">
    <property type="entry name" value="P-loop containing nucleotide triphosphate hydrolases"/>
    <property type="match status" value="1"/>
</dbReference>
<sequence length="518" mass="58017">MVLPAVATRYPKLQPPCRLRELLRGARHTAILGCCKRHIMPQIEALRCSMNAILATIERRSLSDHFPSAIEGCVAEAEYTDALNHLQDYADSFWPPAKRDILLLRGRFNRWRSAQRQGVTNTENINDIGSAILDAAEDIRANSQNPQRSGSGGLPKHHAAAKLTQPDDLDRRADQPTVAEAPNLEKAQKLHWRLYNETKGTPVCRLDLTTKSFGQGAFELQPVSLQLHKGQITAVVGRNASGKTTFLQLCAGSLHPDSGRVTFPGLSDEGDGWRQLRSKIAIVPQLPTKWHGPLRQNLNYIASVHCSRKSSAQEDVDWYLNRYDLQDYEACTWDQLSGGYRMRFELVRALLSKPKLVLLDEPLAYLDIVARRRFLQDLSSIARSLEKPLAVLITSQHLLEVEIIADQIVVFDDGACKYNGPVEGLKSVIKYRVIHVTIDAQPNEVKQATVGLPAKSIERTIEGYIFTFPLETHGASIAMQLYREFGDRLKAVRDLTESTEAYIGSESRDIWQAQSTAH</sequence>
<evidence type="ECO:0000259" key="8">
    <source>
        <dbReference type="PROSITE" id="PS50893"/>
    </source>
</evidence>
<keyword evidence="2" id="KW-0813">Transport</keyword>
<dbReference type="InterPro" id="IPR050763">
    <property type="entry name" value="ABC_transporter_ATP-binding"/>
</dbReference>
<dbReference type="Pfam" id="PF00005">
    <property type="entry name" value="ABC_tran"/>
    <property type="match status" value="1"/>
</dbReference>
<keyword evidence="10" id="KW-1185">Reference proteome</keyword>
<proteinExistence type="inferred from homology"/>
<organism evidence="9 10">
    <name type="scientific">Bradyrhizobium amphicarpaeae</name>
    <dbReference type="NCBI Taxonomy" id="1404768"/>
    <lineage>
        <taxon>Bacteria</taxon>
        <taxon>Pseudomonadati</taxon>
        <taxon>Pseudomonadota</taxon>
        <taxon>Alphaproteobacteria</taxon>
        <taxon>Hyphomicrobiales</taxon>
        <taxon>Nitrobacteraceae</taxon>
        <taxon>Bradyrhizobium</taxon>
    </lineage>
</organism>
<dbReference type="PANTHER" id="PTHR42711">
    <property type="entry name" value="ABC TRANSPORTER ATP-BINDING PROTEIN"/>
    <property type="match status" value="1"/>
</dbReference>
<dbReference type="InterPro" id="IPR003439">
    <property type="entry name" value="ABC_transporter-like_ATP-bd"/>
</dbReference>
<evidence type="ECO:0000256" key="3">
    <source>
        <dbReference type="ARBA" id="ARBA00022458"/>
    </source>
</evidence>
<dbReference type="OrthoDB" id="9805029at2"/>
<dbReference type="SUPFAM" id="SSF52540">
    <property type="entry name" value="P-loop containing nucleoside triphosphate hydrolases"/>
    <property type="match status" value="1"/>
</dbReference>
<dbReference type="PROSITE" id="PS50893">
    <property type="entry name" value="ABC_TRANSPORTER_2"/>
    <property type="match status" value="1"/>
</dbReference>
<evidence type="ECO:0000256" key="5">
    <source>
        <dbReference type="ARBA" id="ARBA00022840"/>
    </source>
</evidence>
<evidence type="ECO:0000256" key="1">
    <source>
        <dbReference type="ARBA" id="ARBA00005417"/>
    </source>
</evidence>
<dbReference type="Proteomes" id="UP000215884">
    <property type="component" value="Chromosome"/>
</dbReference>
<dbReference type="SMART" id="SM00382">
    <property type="entry name" value="AAA"/>
    <property type="match status" value="1"/>
</dbReference>
<feature type="region of interest" description="Disordered" evidence="7">
    <location>
        <begin position="142"/>
        <end position="170"/>
    </location>
</feature>
<comment type="function">
    <text evidence="6">Involved in beta-(1--&gt;2)glucan export. Transmembrane domains (TMD) form a pore in the inner membrane and the ATP-binding domain (NBD) is responsible for energy generation.</text>
</comment>
<gene>
    <name evidence="9" type="ORF">CIT40_06840</name>
</gene>
<reference evidence="9 10" key="2">
    <citation type="journal article" date="2019" name="Int. J. Syst. Evol. Microbiol.">
        <title>Description and complete genome sequence of Bradyrhizobium amphicarpaeae sp. nov., harbouring photosystem and nitrogen-fixation genes.</title>
        <authorList>
            <person name="Bromfield E.S.P."/>
            <person name="Cloutier S."/>
            <person name="Nguyen H.D.T."/>
        </authorList>
    </citation>
    <scope>NUCLEOTIDE SEQUENCE [LARGE SCALE GENOMIC DNA]</scope>
    <source>
        <strain evidence="9 10">39S1MB</strain>
    </source>
</reference>
<name>A0A2U8PPN2_9BRAD</name>
<dbReference type="PANTHER" id="PTHR42711:SF5">
    <property type="entry name" value="ABC TRANSPORTER ATP-BINDING PROTEIN NATA"/>
    <property type="match status" value="1"/>
</dbReference>
<dbReference type="InterPro" id="IPR027417">
    <property type="entry name" value="P-loop_NTPase"/>
</dbReference>
<evidence type="ECO:0000313" key="10">
    <source>
        <dbReference type="Proteomes" id="UP000215884"/>
    </source>
</evidence>
<evidence type="ECO:0000256" key="6">
    <source>
        <dbReference type="ARBA" id="ARBA00024722"/>
    </source>
</evidence>
<dbReference type="InterPro" id="IPR003593">
    <property type="entry name" value="AAA+_ATPase"/>
</dbReference>
<keyword evidence="4" id="KW-0547">Nucleotide-binding</keyword>
<dbReference type="AlphaFoldDB" id="A0A2U8PPN2"/>